<keyword evidence="2" id="KW-1185">Reference proteome</keyword>
<dbReference type="EC" id="5.-.-.-" evidence="1"/>
<protein>
    <submittedName>
        <fullName evidence="1">Aldose 1-epimerase</fullName>
        <ecNumber evidence="1">5.-.-.-</ecNumber>
    </submittedName>
</protein>
<dbReference type="Gene3D" id="2.70.98.10">
    <property type="match status" value="1"/>
</dbReference>
<evidence type="ECO:0000313" key="1">
    <source>
        <dbReference type="EMBL" id="KFC79048.1"/>
    </source>
</evidence>
<dbReference type="AlphaFoldDB" id="A0A085G5Q3"/>
<gene>
    <name evidence="1" type="ORF">GBAG_3095</name>
</gene>
<name>A0A085G5Q3_9ENTR</name>
<dbReference type="InterPro" id="IPR008183">
    <property type="entry name" value="Aldose_1/G6P_1-epimerase"/>
</dbReference>
<dbReference type="GO" id="GO:0030246">
    <property type="term" value="F:carbohydrate binding"/>
    <property type="evidence" value="ECO:0007669"/>
    <property type="project" value="InterPro"/>
</dbReference>
<comment type="caution">
    <text evidence="1">The sequence shown here is derived from an EMBL/GenBank/DDBJ whole genome shotgun (WGS) entry which is preliminary data.</text>
</comment>
<organism evidence="1 2">
    <name type="scientific">Buttiauxella agrestis ATCC 33320</name>
    <dbReference type="NCBI Taxonomy" id="1006004"/>
    <lineage>
        <taxon>Bacteria</taxon>
        <taxon>Pseudomonadati</taxon>
        <taxon>Pseudomonadota</taxon>
        <taxon>Gammaproteobacteria</taxon>
        <taxon>Enterobacterales</taxon>
        <taxon>Enterobacteriaceae</taxon>
        <taxon>Buttiauxella</taxon>
    </lineage>
</organism>
<dbReference type="CDD" id="cd09021">
    <property type="entry name" value="Aldose_epim_Ec_YphB"/>
    <property type="match status" value="1"/>
</dbReference>
<dbReference type="SUPFAM" id="SSF74650">
    <property type="entry name" value="Galactose mutarotase-like"/>
    <property type="match status" value="1"/>
</dbReference>
<keyword evidence="1" id="KW-0413">Isomerase</keyword>
<dbReference type="InterPro" id="IPR014718">
    <property type="entry name" value="GH-type_carb-bd"/>
</dbReference>
<dbReference type="EMBL" id="JMPI01000052">
    <property type="protein sequence ID" value="KFC79048.1"/>
    <property type="molecule type" value="Genomic_DNA"/>
</dbReference>
<dbReference type="GO" id="GO:0016853">
    <property type="term" value="F:isomerase activity"/>
    <property type="evidence" value="ECO:0007669"/>
    <property type="project" value="UniProtKB-KW"/>
</dbReference>
<dbReference type="Pfam" id="PF01263">
    <property type="entry name" value="Aldose_epim"/>
    <property type="match status" value="1"/>
</dbReference>
<dbReference type="GO" id="GO:0005975">
    <property type="term" value="P:carbohydrate metabolic process"/>
    <property type="evidence" value="ECO:0007669"/>
    <property type="project" value="InterPro"/>
</dbReference>
<dbReference type="Proteomes" id="UP000028653">
    <property type="component" value="Unassembled WGS sequence"/>
</dbReference>
<reference evidence="1 2" key="1">
    <citation type="submission" date="2014-05" db="EMBL/GenBank/DDBJ databases">
        <title>ATOL: Assembling a taxonomically balanced genome-scale reconstruction of the evolutionary history of the Enterobacteriaceae.</title>
        <authorList>
            <person name="Plunkett G.III."/>
            <person name="Neeno-Eckwall E.C."/>
            <person name="Glasner J.D."/>
            <person name="Perna N.T."/>
        </authorList>
    </citation>
    <scope>NUCLEOTIDE SEQUENCE [LARGE SCALE GENOMIC DNA]</scope>
    <source>
        <strain evidence="1 2">ATCC 33320</strain>
    </source>
</reference>
<accession>A0A085G5Q3</accession>
<dbReference type="eggNOG" id="COG2017">
    <property type="taxonomic scope" value="Bacteria"/>
</dbReference>
<dbReference type="OrthoDB" id="9808779at2"/>
<dbReference type="InterPro" id="IPR011013">
    <property type="entry name" value="Gal_mutarotase_sf_dom"/>
</dbReference>
<sequence>MEMLLLENEHLRLTVAPQGAAIRSLESLTHQQPILHPGDKALFPMLPLANRVAGNRFPLHGELIELPKSPVDEQFFLHGDGWLKTWEVEKHDSLNLVLTMESQHHCGFDYQARLAYRLEGIRFIAELELSHRGSKPMVYGLGFHPFFHLTPSTHVQFGATGFWPEGENHLPLEWQGELTAQTDFLQPKTPDNQWLNVGYSGWNGRALIENDEMRVQLRCATPYLMVFRMEDETFICLEPQTHPVNAHNMAGQPGLVLLQNEQSTAIKMEITVLSRDDKTP</sequence>
<dbReference type="STRING" id="1006004.GBAG_3095"/>
<dbReference type="RefSeq" id="WP_034497727.1">
    <property type="nucleotide sequence ID" value="NZ_JMPI01000052.1"/>
</dbReference>
<proteinExistence type="predicted"/>
<evidence type="ECO:0000313" key="2">
    <source>
        <dbReference type="Proteomes" id="UP000028653"/>
    </source>
</evidence>